<sequence>MRYTIKTTERFDQWVRKIKDVQALSAIASRLIRFENGQFGDVKSVGGQVSEARIFVGKGYRLYFTVQDCTVIVMLCGGHKDTQAKDIKTAKQIIKQKEQPDEY</sequence>
<evidence type="ECO:0000313" key="2">
    <source>
        <dbReference type="Proteomes" id="UP000471298"/>
    </source>
</evidence>
<organism evidence="1 2">
    <name type="scientific">Ostreibacterium oceani</name>
    <dbReference type="NCBI Taxonomy" id="2654998"/>
    <lineage>
        <taxon>Bacteria</taxon>
        <taxon>Pseudomonadati</taxon>
        <taxon>Pseudomonadota</taxon>
        <taxon>Gammaproteobacteria</taxon>
        <taxon>Cardiobacteriales</taxon>
        <taxon>Ostreibacteriaceae</taxon>
        <taxon>Ostreibacterium</taxon>
    </lineage>
</organism>
<dbReference type="InterPro" id="IPR035093">
    <property type="entry name" value="RelE/ParE_toxin_dom_sf"/>
</dbReference>
<dbReference type="PANTHER" id="PTHR41791:SF1">
    <property type="entry name" value="SSL7039 PROTEIN"/>
    <property type="match status" value="1"/>
</dbReference>
<proteinExistence type="predicted"/>
<dbReference type="NCBIfam" id="TIGR02683">
    <property type="entry name" value="upstrm_HI1419"/>
    <property type="match status" value="1"/>
</dbReference>
<dbReference type="PIRSF" id="PIRSF028744">
    <property type="entry name" value="Addict_mod_HI1419"/>
    <property type="match status" value="1"/>
</dbReference>
<dbReference type="PANTHER" id="PTHR41791">
    <property type="entry name" value="SSL7039 PROTEIN"/>
    <property type="match status" value="1"/>
</dbReference>
<accession>A0A6N7EV05</accession>
<dbReference type="AlphaFoldDB" id="A0A6N7EV05"/>
<reference evidence="1 2" key="1">
    <citation type="submission" date="2019-10" db="EMBL/GenBank/DDBJ databases">
        <title>Cardiobacteriales fam. a chemoheterotrophic member of the order Cardiobacteriales, and proposal of Cardiobacteriales fam. nov.</title>
        <authorList>
            <person name="Wang C."/>
        </authorList>
    </citation>
    <scope>NUCLEOTIDE SEQUENCE [LARGE SCALE GENOMIC DNA]</scope>
    <source>
        <strain evidence="1 2">ML27</strain>
    </source>
</reference>
<dbReference type="Proteomes" id="UP000471298">
    <property type="component" value="Unassembled WGS sequence"/>
</dbReference>
<comment type="caution">
    <text evidence="1">The sequence shown here is derived from an EMBL/GenBank/DDBJ whole genome shotgun (WGS) entry which is preliminary data.</text>
</comment>
<dbReference type="EMBL" id="WHNW01000003">
    <property type="protein sequence ID" value="MPV85803.1"/>
    <property type="molecule type" value="Genomic_DNA"/>
</dbReference>
<dbReference type="InParanoid" id="A0A6N7EV05"/>
<name>A0A6N7EV05_9GAMM</name>
<evidence type="ECO:0000313" key="1">
    <source>
        <dbReference type="EMBL" id="MPV85803.1"/>
    </source>
</evidence>
<dbReference type="RefSeq" id="WP_152809420.1">
    <property type="nucleotide sequence ID" value="NZ_WHNW01000003.1"/>
</dbReference>
<dbReference type="InterPro" id="IPR014056">
    <property type="entry name" value="TypeIITA-like_toxin_pred"/>
</dbReference>
<dbReference type="SUPFAM" id="SSF143011">
    <property type="entry name" value="RelE-like"/>
    <property type="match status" value="1"/>
</dbReference>
<keyword evidence="2" id="KW-1185">Reference proteome</keyword>
<gene>
    <name evidence="1" type="ORF">GCU85_03500</name>
</gene>
<protein>
    <submittedName>
        <fullName evidence="1">Type II toxin-antitoxin system RelE/ParE family toxin</fullName>
    </submittedName>
</protein>